<dbReference type="EMBL" id="JABGBW010000002">
    <property type="protein sequence ID" value="MBC2576036.1"/>
    <property type="molecule type" value="Genomic_DNA"/>
</dbReference>
<evidence type="ECO:0000313" key="3">
    <source>
        <dbReference type="Proteomes" id="UP000713904"/>
    </source>
</evidence>
<evidence type="ECO:0008006" key="4">
    <source>
        <dbReference type="Google" id="ProtNLM"/>
    </source>
</evidence>
<dbReference type="Proteomes" id="UP000713904">
    <property type="component" value="Unassembled WGS sequence"/>
</dbReference>
<sequence length="274" mass="32654">MKIKENNRIFILIICIIVIIIVFFIVSEKKHKKNIELNNITNFVQVRNAGYNDKNIEIKDLKTRYKIIFVTKSKCMECYKKMPFIERVSEIYKPIGVEVVILWDRKANENQLNNKVKNMSYYLIDSEFKDELPMYILLDGDKIIFKTSEAEEIIKRTFMLEEIGKDKLISSSNNYIRNIEHKYNGKKIVFFSMEGCSDCKKAKMMLNKEGIVKENKVVTIYTSDSNDEKKIIDYENVFANIYDIDWYPTFIKFDRDKYKIIRKTDDEQLLKELK</sequence>
<proteinExistence type="predicted"/>
<comment type="caution">
    <text evidence="2">The sequence shown here is derived from an EMBL/GenBank/DDBJ whole genome shotgun (WGS) entry which is preliminary data.</text>
</comment>
<gene>
    <name evidence="2" type="ORF">HLB29_04990</name>
</gene>
<dbReference type="RefSeq" id="WP_185624043.1">
    <property type="nucleotide sequence ID" value="NZ_JABGBW010000002.1"/>
</dbReference>
<dbReference type="Gene3D" id="3.40.30.10">
    <property type="entry name" value="Glutaredoxin"/>
    <property type="match status" value="2"/>
</dbReference>
<reference evidence="2 3" key="1">
    <citation type="submission" date="2020-05" db="EMBL/GenBank/DDBJ databases">
        <title>Draft genome of xy-202 and genomic insight in genome of the genus Peptostreptococcus.</title>
        <authorList>
            <person name="Zhang Z."/>
        </authorList>
    </citation>
    <scope>NUCLEOTIDE SEQUENCE [LARGE SCALE GENOMIC DNA]</scope>
    <source>
        <strain evidence="2 3">DSM 27025</strain>
    </source>
</reference>
<protein>
    <recommendedName>
        <fullName evidence="4">Glutaredoxin domain-containing protein</fullName>
    </recommendedName>
</protein>
<evidence type="ECO:0000313" key="2">
    <source>
        <dbReference type="EMBL" id="MBC2576036.1"/>
    </source>
</evidence>
<dbReference type="InterPro" id="IPR036249">
    <property type="entry name" value="Thioredoxin-like_sf"/>
</dbReference>
<organism evidence="2 3">
    <name type="scientific">Peptostreptococcus canis</name>
    <dbReference type="NCBI Taxonomy" id="1159213"/>
    <lineage>
        <taxon>Bacteria</taxon>
        <taxon>Bacillati</taxon>
        <taxon>Bacillota</taxon>
        <taxon>Clostridia</taxon>
        <taxon>Peptostreptococcales</taxon>
        <taxon>Peptostreptococcaceae</taxon>
        <taxon>Peptostreptococcus</taxon>
    </lineage>
</organism>
<dbReference type="SUPFAM" id="SSF52833">
    <property type="entry name" value="Thioredoxin-like"/>
    <property type="match status" value="2"/>
</dbReference>
<keyword evidence="1" id="KW-0812">Transmembrane</keyword>
<keyword evidence="3" id="KW-1185">Reference proteome</keyword>
<keyword evidence="1" id="KW-1133">Transmembrane helix</keyword>
<name>A0ABR6TKU3_9FIRM</name>
<accession>A0ABR6TKU3</accession>
<evidence type="ECO:0000256" key="1">
    <source>
        <dbReference type="SAM" id="Phobius"/>
    </source>
</evidence>
<feature type="transmembrane region" description="Helical" evidence="1">
    <location>
        <begin position="9"/>
        <end position="26"/>
    </location>
</feature>
<keyword evidence="1" id="KW-0472">Membrane</keyword>